<evidence type="ECO:0000313" key="2">
    <source>
        <dbReference type="Proteomes" id="UP001152531"/>
    </source>
</evidence>
<sequence>MSETIVKSEVKVPDSLKICTVCAANNNRSMEAHRQLRDAGYNINSFGTGNSVRLPGPSVDKPNVYEFGTPYEEILNDLMSQNNRKTYEANGLLHMLNRNRQVKTAPEKWHLNSYAGKFDLVITCEERCFDSVVDDLMYRLGKGQSENEVSKIVHVINIDIKDDNENAIIGGNGIVELVNMIHEFRRNNKKEVDDPSENILEDQMMKILTEWQKNHSHLQTIYTVAYY</sequence>
<dbReference type="Proteomes" id="UP001152531">
    <property type="component" value="Unassembled WGS sequence"/>
</dbReference>
<gene>
    <name evidence="1" type="ORF">CLIB1444_09S01222</name>
</gene>
<keyword evidence="2" id="KW-1185">Reference proteome</keyword>
<reference evidence="1" key="1">
    <citation type="submission" date="2022-06" db="EMBL/GenBank/DDBJ databases">
        <authorList>
            <person name="Legras J.-L."/>
            <person name="Devillers H."/>
            <person name="Grondin C."/>
        </authorList>
    </citation>
    <scope>NUCLEOTIDE SEQUENCE</scope>
    <source>
        <strain evidence="1">CLIB 1444</strain>
    </source>
</reference>
<accession>A0ACA9YBW5</accession>
<dbReference type="EMBL" id="CALSDN010000009">
    <property type="protein sequence ID" value="CAH6722331.1"/>
    <property type="molecule type" value="Genomic_DNA"/>
</dbReference>
<organism evidence="1 2">
    <name type="scientific">[Candida] jaroonii</name>
    <dbReference type="NCBI Taxonomy" id="467808"/>
    <lineage>
        <taxon>Eukaryota</taxon>
        <taxon>Fungi</taxon>
        <taxon>Dikarya</taxon>
        <taxon>Ascomycota</taxon>
        <taxon>Saccharomycotina</taxon>
        <taxon>Pichiomycetes</taxon>
        <taxon>Debaryomycetaceae</taxon>
        <taxon>Yamadazyma</taxon>
    </lineage>
</organism>
<proteinExistence type="predicted"/>
<protein>
    <submittedName>
        <fullName evidence="1">RNA polymerase II subunit A C-terminal domain phosphatase Ssu72p</fullName>
    </submittedName>
</protein>
<name>A0ACA9YBW5_9ASCO</name>
<comment type="caution">
    <text evidence="1">The sequence shown here is derived from an EMBL/GenBank/DDBJ whole genome shotgun (WGS) entry which is preliminary data.</text>
</comment>
<evidence type="ECO:0000313" key="1">
    <source>
        <dbReference type="EMBL" id="CAH6722331.1"/>
    </source>
</evidence>